<dbReference type="InterPro" id="IPR027417">
    <property type="entry name" value="P-loop_NTPase"/>
</dbReference>
<dbReference type="Gene3D" id="3.40.50.300">
    <property type="entry name" value="P-loop containing nucleotide triphosphate hydrolases"/>
    <property type="match status" value="1"/>
</dbReference>
<feature type="domain" description="AAA" evidence="1">
    <location>
        <begin position="4"/>
        <end position="174"/>
    </location>
</feature>
<evidence type="ECO:0000313" key="2">
    <source>
        <dbReference type="EMBL" id="KKW35270.1"/>
    </source>
</evidence>
<gene>
    <name evidence="2" type="ORF">UY82_C0043G0004</name>
</gene>
<dbReference type="PANTHER" id="PTHR13696:SF52">
    <property type="entry name" value="PARA FAMILY PROTEIN CT_582"/>
    <property type="match status" value="1"/>
</dbReference>
<dbReference type="CDD" id="cd02042">
    <property type="entry name" value="ParAB_family"/>
    <property type="match status" value="1"/>
</dbReference>
<name>A0A0G1XWI2_9BACT</name>
<dbReference type="PANTHER" id="PTHR13696">
    <property type="entry name" value="P-LOOP CONTAINING NUCLEOSIDE TRIPHOSPHATE HYDROLASE"/>
    <property type="match status" value="1"/>
</dbReference>
<dbReference type="Pfam" id="PF13614">
    <property type="entry name" value="AAA_31"/>
    <property type="match status" value="1"/>
</dbReference>
<dbReference type="InterPro" id="IPR025669">
    <property type="entry name" value="AAA_dom"/>
</dbReference>
<dbReference type="SUPFAM" id="SSF52540">
    <property type="entry name" value="P-loop containing nucleoside triphosphate hydrolases"/>
    <property type="match status" value="1"/>
</dbReference>
<evidence type="ECO:0000259" key="1">
    <source>
        <dbReference type="Pfam" id="PF13614"/>
    </source>
</evidence>
<accession>A0A0G1XWI2</accession>
<dbReference type="EMBL" id="LCRN01000043">
    <property type="protein sequence ID" value="KKW35270.1"/>
    <property type="molecule type" value="Genomic_DNA"/>
</dbReference>
<dbReference type="FunFam" id="3.40.50.300:FF:000285">
    <property type="entry name" value="Sporulation initiation inhibitor Soj"/>
    <property type="match status" value="1"/>
</dbReference>
<dbReference type="InterPro" id="IPR050678">
    <property type="entry name" value="DNA_Partitioning_ATPase"/>
</dbReference>
<dbReference type="Proteomes" id="UP000033865">
    <property type="component" value="Unassembled WGS sequence"/>
</dbReference>
<proteinExistence type="predicted"/>
<comment type="caution">
    <text evidence="2">The sequence shown here is derived from an EMBL/GenBank/DDBJ whole genome shotgun (WGS) entry which is preliminary data.</text>
</comment>
<protein>
    <submittedName>
        <fullName evidence="2">Chromosome segregation ATPase</fullName>
    </submittedName>
</protein>
<dbReference type="AlphaFoldDB" id="A0A0G1XWI2"/>
<evidence type="ECO:0000313" key="3">
    <source>
        <dbReference type="Proteomes" id="UP000033865"/>
    </source>
</evidence>
<organism evidence="2 3">
    <name type="scientific">Candidatus Uhrbacteria bacterium GW2011_GWC2_53_7</name>
    <dbReference type="NCBI Taxonomy" id="1618986"/>
    <lineage>
        <taxon>Bacteria</taxon>
        <taxon>Candidatus Uhriibacteriota</taxon>
    </lineage>
</organism>
<sequence>MAMIVSVVNQKGGVGKTTTAVNLAAYLAHHGKFVLLVDLDPQANASSGLGVTAEAGVYEAMMGVRSSKELVVNTAHEGLRMIPSTINLAGAPVELVGLDRREWKLHEALLEVRNDYDYILIDNPPSLGLLTINGLVASDALLIPVQAEYYALEGLSQLMQTVQLVRDGIKPEIDVMGAVITMYDPRTTLSRDVLEELYKHFPNRIFRSVIPRNVRLAEAPSAGKSILHYAARTRIHSLTPTPYSLLPNLCQVSLADSDR</sequence>
<reference evidence="2 3" key="1">
    <citation type="journal article" date="2015" name="Nature">
        <title>rRNA introns, odd ribosomes, and small enigmatic genomes across a large radiation of phyla.</title>
        <authorList>
            <person name="Brown C.T."/>
            <person name="Hug L.A."/>
            <person name="Thomas B.C."/>
            <person name="Sharon I."/>
            <person name="Castelle C.J."/>
            <person name="Singh A."/>
            <person name="Wilkins M.J."/>
            <person name="Williams K.H."/>
            <person name="Banfield J.F."/>
        </authorList>
    </citation>
    <scope>NUCLEOTIDE SEQUENCE [LARGE SCALE GENOMIC DNA]</scope>
</reference>